<accession>A0A645H7K3</accession>
<proteinExistence type="predicted"/>
<dbReference type="AlphaFoldDB" id="A0A645H7K3"/>
<comment type="caution">
    <text evidence="1">The sequence shown here is derived from an EMBL/GenBank/DDBJ whole genome shotgun (WGS) entry which is preliminary data.</text>
</comment>
<dbReference type="EMBL" id="VSSQ01088332">
    <property type="protein sequence ID" value="MPN35007.1"/>
    <property type="molecule type" value="Genomic_DNA"/>
</dbReference>
<organism evidence="1">
    <name type="scientific">bioreactor metagenome</name>
    <dbReference type="NCBI Taxonomy" id="1076179"/>
    <lineage>
        <taxon>unclassified sequences</taxon>
        <taxon>metagenomes</taxon>
        <taxon>ecological metagenomes</taxon>
    </lineage>
</organism>
<name>A0A645H7K3_9ZZZZ</name>
<gene>
    <name evidence="1" type="ORF">SDC9_182501</name>
</gene>
<sequence>MADCNRIEPCAEIVIGRVRHIIPFYGPKLIEQIGDQYQGERNRQLPFYVLLQQ</sequence>
<evidence type="ECO:0000313" key="1">
    <source>
        <dbReference type="EMBL" id="MPN35007.1"/>
    </source>
</evidence>
<protein>
    <submittedName>
        <fullName evidence="1">Uncharacterized protein</fullName>
    </submittedName>
</protein>
<reference evidence="1" key="1">
    <citation type="submission" date="2019-08" db="EMBL/GenBank/DDBJ databases">
        <authorList>
            <person name="Kucharzyk K."/>
            <person name="Murdoch R.W."/>
            <person name="Higgins S."/>
            <person name="Loffler F."/>
        </authorList>
    </citation>
    <scope>NUCLEOTIDE SEQUENCE</scope>
</reference>